<accession>A0A369WQ02</accession>
<evidence type="ECO:0000259" key="1">
    <source>
        <dbReference type="Pfam" id="PF03872"/>
    </source>
</evidence>
<evidence type="ECO:0000313" key="4">
    <source>
        <dbReference type="Proteomes" id="UP000253769"/>
    </source>
</evidence>
<dbReference type="Pfam" id="PF17188">
    <property type="entry name" value="MucB_RseB_C"/>
    <property type="match status" value="1"/>
</dbReference>
<dbReference type="InterPro" id="IPR052383">
    <property type="entry name" value="Anti-sigma-E_RseA-like"/>
</dbReference>
<dbReference type="InterPro" id="IPR036147">
    <property type="entry name" value="Anti-sigma_E_RseA_N_sf"/>
</dbReference>
<dbReference type="Pfam" id="PF03872">
    <property type="entry name" value="RseA_N"/>
    <property type="match status" value="1"/>
</dbReference>
<keyword evidence="4" id="KW-1185">Reference proteome</keyword>
<sequence length="270" mass="29626">MSDRINESLSALMDDEVSEFELRRTLEQLDSEASSTWSRYQVSRAALKAEAPIDPTLDISAGVMAALESEPTYSEKPQSQKSTSRFNWRPFGSVAIAASVTMMVIFGAQTFQGSSVPQENPSNIVLTGPKPVNPEVMSVQYGQPSMVMPSAQEPDVIRLSSPMEHYVDRHRALVKRQSPQWQVGWVPDGFRIVEHDHIYDAEVLLYSNGRTEVSVSVQPFASKKANPGAIQTGETVAVGKQVGDQFVTVVGDVPLMIADRIASSVKTKLQ</sequence>
<dbReference type="InterPro" id="IPR033436">
    <property type="entry name" value="MucB/RseB_C"/>
</dbReference>
<dbReference type="PANTHER" id="PTHR38104:SF1">
    <property type="entry name" value="ANTI-SIGMA-E FACTOR RSEA"/>
    <property type="match status" value="1"/>
</dbReference>
<gene>
    <name evidence="3" type="ORF">DV711_08940</name>
</gene>
<dbReference type="InterPro" id="IPR038484">
    <property type="entry name" value="MucB/RseB_C_sf"/>
</dbReference>
<dbReference type="PANTHER" id="PTHR38104">
    <property type="match status" value="1"/>
</dbReference>
<dbReference type="AlphaFoldDB" id="A0A369WQ02"/>
<feature type="domain" description="MucB/RseB C-terminal" evidence="2">
    <location>
        <begin position="177"/>
        <end position="266"/>
    </location>
</feature>
<dbReference type="GO" id="GO:0016989">
    <property type="term" value="F:sigma factor antagonist activity"/>
    <property type="evidence" value="ECO:0007669"/>
    <property type="project" value="InterPro"/>
</dbReference>
<dbReference type="EMBL" id="QQOH01000002">
    <property type="protein sequence ID" value="RDE22694.1"/>
    <property type="molecule type" value="Genomic_DNA"/>
</dbReference>
<dbReference type="CDD" id="cd16328">
    <property type="entry name" value="RseA_N"/>
    <property type="match status" value="1"/>
</dbReference>
<name>A0A369WQ02_9GAMM</name>
<reference evidence="3 4" key="1">
    <citation type="submission" date="2018-07" db="EMBL/GenBank/DDBJ databases">
        <title>Motiliproteus coralliicola sp. nov., a bacterium isolated from Coral.</title>
        <authorList>
            <person name="Wang G."/>
        </authorList>
    </citation>
    <scope>NUCLEOTIDE SEQUENCE [LARGE SCALE GENOMIC DNA]</scope>
    <source>
        <strain evidence="3 4">C34</strain>
    </source>
</reference>
<dbReference type="SUPFAM" id="SSF89069">
    <property type="entry name" value="N-terminal, cytoplasmic domain of anti-sigmaE factor RseA"/>
    <property type="match status" value="1"/>
</dbReference>
<dbReference type="Proteomes" id="UP000253769">
    <property type="component" value="Unassembled WGS sequence"/>
</dbReference>
<organism evidence="3 4">
    <name type="scientific">Motiliproteus coralliicola</name>
    <dbReference type="NCBI Taxonomy" id="2283196"/>
    <lineage>
        <taxon>Bacteria</taxon>
        <taxon>Pseudomonadati</taxon>
        <taxon>Pseudomonadota</taxon>
        <taxon>Gammaproteobacteria</taxon>
        <taxon>Oceanospirillales</taxon>
        <taxon>Oceanospirillaceae</taxon>
        <taxon>Motiliproteus</taxon>
    </lineage>
</organism>
<dbReference type="InterPro" id="IPR005572">
    <property type="entry name" value="Anti-sigma_E_RseA_N"/>
</dbReference>
<proteinExistence type="predicted"/>
<evidence type="ECO:0000313" key="3">
    <source>
        <dbReference type="EMBL" id="RDE22694.1"/>
    </source>
</evidence>
<dbReference type="Gene3D" id="1.10.10.880">
    <property type="entry name" value="Anti sigma-E protein RseA, N-terminal domain"/>
    <property type="match status" value="1"/>
</dbReference>
<evidence type="ECO:0008006" key="5">
    <source>
        <dbReference type="Google" id="ProtNLM"/>
    </source>
</evidence>
<evidence type="ECO:0000259" key="2">
    <source>
        <dbReference type="Pfam" id="PF17188"/>
    </source>
</evidence>
<dbReference type="OrthoDB" id="5734981at2"/>
<protein>
    <recommendedName>
        <fullName evidence="5">Anti-sigma factor</fullName>
    </recommendedName>
</protein>
<dbReference type="Gene3D" id="3.30.200.100">
    <property type="entry name" value="MucB/RseB, C-terminal domain"/>
    <property type="match status" value="1"/>
</dbReference>
<comment type="caution">
    <text evidence="3">The sequence shown here is derived from an EMBL/GenBank/DDBJ whole genome shotgun (WGS) entry which is preliminary data.</text>
</comment>
<dbReference type="RefSeq" id="WP_114695327.1">
    <property type="nucleotide sequence ID" value="NZ_QQOH01000002.1"/>
</dbReference>
<feature type="domain" description="Anti sigma-E protein RseA N-terminal" evidence="1">
    <location>
        <begin position="6"/>
        <end position="82"/>
    </location>
</feature>